<dbReference type="Proteomes" id="UP000558089">
    <property type="component" value="Unassembled WGS sequence"/>
</dbReference>
<sequence>METLVATVLIVVVFMMASMTLNTLFVTSIEQNDGPIRQELLFLQYRYAHGKLSLPHYDEQEYWEIKVEQQTWYDRKQVIFSAINTRNDKEITYSLNHE</sequence>
<gene>
    <name evidence="1" type="ORF">GUA46_06940</name>
</gene>
<organism evidence="1 2">
    <name type="scientific">Flagellimonas chongwuensis</name>
    <dbReference type="NCBI Taxonomy" id="2697365"/>
    <lineage>
        <taxon>Bacteria</taxon>
        <taxon>Pseudomonadati</taxon>
        <taxon>Bacteroidota</taxon>
        <taxon>Flavobacteriia</taxon>
        <taxon>Flavobacteriales</taxon>
        <taxon>Flavobacteriaceae</taxon>
        <taxon>Flagellimonas</taxon>
    </lineage>
</organism>
<evidence type="ECO:0000313" key="2">
    <source>
        <dbReference type="Proteomes" id="UP000558089"/>
    </source>
</evidence>
<name>A0A850NGP2_9FLAO</name>
<reference evidence="1 2" key="1">
    <citation type="submission" date="2020-01" db="EMBL/GenBank/DDBJ databases">
        <title>Draft Genome Analysis of Muricauda sp. HICW Isolated from coastal seawater of PR China.</title>
        <authorList>
            <person name="Chen M.-X."/>
        </authorList>
    </citation>
    <scope>NUCLEOTIDE SEQUENCE [LARGE SCALE GENOMIC DNA]</scope>
    <source>
        <strain evidence="1 2">HICW</strain>
    </source>
</reference>
<dbReference type="EMBL" id="WYET01000003">
    <property type="protein sequence ID" value="NVN18070.1"/>
    <property type="molecule type" value="Genomic_DNA"/>
</dbReference>
<proteinExistence type="predicted"/>
<dbReference type="AlphaFoldDB" id="A0A850NGP2"/>
<comment type="caution">
    <text evidence="1">The sequence shown here is derived from an EMBL/GenBank/DDBJ whole genome shotgun (WGS) entry which is preliminary data.</text>
</comment>
<evidence type="ECO:0000313" key="1">
    <source>
        <dbReference type="EMBL" id="NVN18070.1"/>
    </source>
</evidence>
<accession>A0A850NGP2</accession>
<evidence type="ECO:0008006" key="3">
    <source>
        <dbReference type="Google" id="ProtNLM"/>
    </source>
</evidence>
<protein>
    <recommendedName>
        <fullName evidence="3">Type II secretion system protein</fullName>
    </recommendedName>
</protein>
<dbReference type="RefSeq" id="WP_176619872.1">
    <property type="nucleotide sequence ID" value="NZ_WYET01000003.1"/>
</dbReference>
<keyword evidence="2" id="KW-1185">Reference proteome</keyword>